<dbReference type="PROSITE" id="PS51186">
    <property type="entry name" value="GNAT"/>
    <property type="match status" value="1"/>
</dbReference>
<organism evidence="2 3">
    <name type="scientific">Novosphingobium aromaticivorans (strain ATCC 700278 / DSM 12444 / CCUG 56034 / CIP 105152 / NBRC 16084 / F199)</name>
    <dbReference type="NCBI Taxonomy" id="279238"/>
    <lineage>
        <taxon>Bacteria</taxon>
        <taxon>Pseudomonadati</taxon>
        <taxon>Pseudomonadota</taxon>
        <taxon>Alphaproteobacteria</taxon>
        <taxon>Sphingomonadales</taxon>
        <taxon>Sphingomonadaceae</taxon>
        <taxon>Novosphingobium</taxon>
    </lineage>
</organism>
<dbReference type="eggNOG" id="COG1670">
    <property type="taxonomic scope" value="Bacteria"/>
</dbReference>
<dbReference type="PANTHER" id="PTHR43792:SF13">
    <property type="entry name" value="ACETYLTRANSFERASE"/>
    <property type="match status" value="1"/>
</dbReference>
<dbReference type="Proteomes" id="UP000009134">
    <property type="component" value="Chromosome"/>
</dbReference>
<dbReference type="RefSeq" id="WP_011446275.1">
    <property type="nucleotide sequence ID" value="NC_007794.1"/>
</dbReference>
<feature type="domain" description="N-acetyltransferase" evidence="1">
    <location>
        <begin position="3"/>
        <end position="157"/>
    </location>
</feature>
<protein>
    <submittedName>
        <fullName evidence="2">GCN5-related N-acetyltransferase</fullName>
    </submittedName>
</protein>
<dbReference type="InterPro" id="IPR051531">
    <property type="entry name" value="N-acetyltransferase"/>
</dbReference>
<keyword evidence="3" id="KW-1185">Reference proteome</keyword>
<gene>
    <name evidence="2" type="ordered locus">Saro_2633</name>
</gene>
<keyword evidence="2" id="KW-0808">Transferase</keyword>
<sequence length="158" mass="16815">MTVRLVPATNEHFARILAGERPDAGVAPPDTPVAEPEVLAMLAGLAGQIAEAFSPAAWLIVADDQLVGLLSVTAVPDDGRLQIGYGIAPGAQGRGHATAAVAALREWALRDHRLRALLAETRTDNIASQRVLERNGFVKIGERLDEEDGALFCWQADC</sequence>
<dbReference type="InterPro" id="IPR016181">
    <property type="entry name" value="Acyl_CoA_acyltransferase"/>
</dbReference>
<dbReference type="AlphaFoldDB" id="Q2G504"/>
<reference evidence="3" key="1">
    <citation type="submission" date="2006-01" db="EMBL/GenBank/DDBJ databases">
        <title>Complete sequence of Novosphingobium aromaticivorans DSM 12444.</title>
        <authorList>
            <consortium name="US DOE Joint Genome Institute"/>
            <person name="Copeland A."/>
            <person name="Lucas S."/>
            <person name="Lapidus A."/>
            <person name="Barry K."/>
            <person name="Detter J.C."/>
            <person name="Glavina T."/>
            <person name="Hammon N."/>
            <person name="Israni S."/>
            <person name="Pitluck S."/>
            <person name="Chain P."/>
            <person name="Malfatti S."/>
            <person name="Shin M."/>
            <person name="Vergez L."/>
            <person name="Schmutz J."/>
            <person name="Larimer F."/>
            <person name="Land M."/>
            <person name="Kyrpides N."/>
            <person name="Ivanova N."/>
            <person name="Fredrickson J."/>
            <person name="Balkwill D."/>
            <person name="Romine M.F."/>
            <person name="Richardson P."/>
        </authorList>
    </citation>
    <scope>NUCLEOTIDE SEQUENCE [LARGE SCALE GENOMIC DNA]</scope>
    <source>
        <strain evidence="3">ATCC 700278 / DSM 12444 / CCUG 56034 / CIP 105152 / NBRC 16084 / F199</strain>
    </source>
</reference>
<dbReference type="SUPFAM" id="SSF55729">
    <property type="entry name" value="Acyl-CoA N-acyltransferases (Nat)"/>
    <property type="match status" value="1"/>
</dbReference>
<dbReference type="CDD" id="cd04301">
    <property type="entry name" value="NAT_SF"/>
    <property type="match status" value="1"/>
</dbReference>
<evidence type="ECO:0000259" key="1">
    <source>
        <dbReference type="PROSITE" id="PS51186"/>
    </source>
</evidence>
<dbReference type="STRING" id="279238.Saro_2633"/>
<dbReference type="EMBL" id="CP000248">
    <property type="protein sequence ID" value="ABD27069.1"/>
    <property type="molecule type" value="Genomic_DNA"/>
</dbReference>
<dbReference type="PANTHER" id="PTHR43792">
    <property type="entry name" value="GNAT FAMILY, PUTATIVE (AFU_ORTHOLOGUE AFUA_3G00765)-RELATED-RELATED"/>
    <property type="match status" value="1"/>
</dbReference>
<dbReference type="KEGG" id="nar:Saro_2633"/>
<dbReference type="Pfam" id="PF13302">
    <property type="entry name" value="Acetyltransf_3"/>
    <property type="match status" value="1"/>
</dbReference>
<dbReference type="InterPro" id="IPR000182">
    <property type="entry name" value="GNAT_dom"/>
</dbReference>
<evidence type="ECO:0000313" key="2">
    <source>
        <dbReference type="EMBL" id="ABD27069.1"/>
    </source>
</evidence>
<accession>Q2G504</accession>
<dbReference type="Gene3D" id="3.40.630.30">
    <property type="match status" value="1"/>
</dbReference>
<dbReference type="GO" id="GO:0016747">
    <property type="term" value="F:acyltransferase activity, transferring groups other than amino-acyl groups"/>
    <property type="evidence" value="ECO:0007669"/>
    <property type="project" value="InterPro"/>
</dbReference>
<evidence type="ECO:0000313" key="3">
    <source>
        <dbReference type="Proteomes" id="UP000009134"/>
    </source>
</evidence>
<proteinExistence type="predicted"/>
<name>Q2G504_NOVAD</name>
<dbReference type="HOGENOM" id="CLU_1625745_0_0_5"/>